<dbReference type="Pfam" id="PF13487">
    <property type="entry name" value="HD_5"/>
    <property type="match status" value="1"/>
</dbReference>
<dbReference type="InterPro" id="IPR037522">
    <property type="entry name" value="HD_GYP_dom"/>
</dbReference>
<evidence type="ECO:0000256" key="2">
    <source>
        <dbReference type="SAM" id="Phobius"/>
    </source>
</evidence>
<evidence type="ECO:0000259" key="3">
    <source>
        <dbReference type="PROSITE" id="PS51832"/>
    </source>
</evidence>
<dbReference type="PANTHER" id="PTHR45228:SF1">
    <property type="entry name" value="CYCLIC DI-GMP PHOSPHODIESTERASE TM_0186"/>
    <property type="match status" value="1"/>
</dbReference>
<dbReference type="InterPro" id="IPR003607">
    <property type="entry name" value="HD/PDEase_dom"/>
</dbReference>
<feature type="transmembrane region" description="Helical" evidence="2">
    <location>
        <begin position="95"/>
        <end position="116"/>
    </location>
</feature>
<reference evidence="4" key="1">
    <citation type="journal article" date="2020" name="mSystems">
        <title>Genome- and Community-Level Interaction Insights into Carbon Utilization and Element Cycling Functions of Hydrothermarchaeota in Hydrothermal Sediment.</title>
        <authorList>
            <person name="Zhou Z."/>
            <person name="Liu Y."/>
            <person name="Xu W."/>
            <person name="Pan J."/>
            <person name="Luo Z.H."/>
            <person name="Li M."/>
        </authorList>
    </citation>
    <scope>NUCLEOTIDE SEQUENCE [LARGE SCALE GENOMIC DNA]</scope>
    <source>
        <strain evidence="4">SpSt-503</strain>
    </source>
</reference>
<dbReference type="SUPFAM" id="SSF109604">
    <property type="entry name" value="HD-domain/PDEase-like"/>
    <property type="match status" value="1"/>
</dbReference>
<dbReference type="SMART" id="SM00471">
    <property type="entry name" value="HDc"/>
    <property type="match status" value="1"/>
</dbReference>
<keyword evidence="2" id="KW-1133">Transmembrane helix</keyword>
<dbReference type="Gene3D" id="1.10.3210.10">
    <property type="entry name" value="Hypothetical protein af1432"/>
    <property type="match status" value="1"/>
</dbReference>
<feature type="domain" description="HD-GYP" evidence="3">
    <location>
        <begin position="257"/>
        <end position="454"/>
    </location>
</feature>
<dbReference type="PROSITE" id="PS51832">
    <property type="entry name" value="HD_GYP"/>
    <property type="match status" value="1"/>
</dbReference>
<feature type="transmembrane region" description="Helical" evidence="2">
    <location>
        <begin position="122"/>
        <end position="143"/>
    </location>
</feature>
<dbReference type="EMBL" id="DSVL01000437">
    <property type="protein sequence ID" value="HFH30652.1"/>
    <property type="molecule type" value="Genomic_DNA"/>
</dbReference>
<evidence type="ECO:0000313" key="4">
    <source>
        <dbReference type="EMBL" id="HFH30652.1"/>
    </source>
</evidence>
<keyword evidence="2" id="KW-0472">Membrane</keyword>
<dbReference type="AlphaFoldDB" id="A0A7C3E3N4"/>
<accession>A0A7C3E3N4</accession>
<feature type="coiled-coil region" evidence="1">
    <location>
        <begin position="236"/>
        <end position="270"/>
    </location>
</feature>
<dbReference type="PANTHER" id="PTHR45228">
    <property type="entry name" value="CYCLIC DI-GMP PHOSPHODIESTERASE TM_0186-RELATED"/>
    <property type="match status" value="1"/>
</dbReference>
<proteinExistence type="predicted"/>
<keyword evidence="2" id="KW-0812">Transmembrane</keyword>
<feature type="transmembrane region" description="Helical" evidence="2">
    <location>
        <begin position="155"/>
        <end position="173"/>
    </location>
</feature>
<keyword evidence="1" id="KW-0175">Coiled coil</keyword>
<sequence length="457" mass="51601">MGLDIHSVLITGTGMSFIFLCLSVFTWLKGRGRIEGLDNWFMGFGFFLLGLVLIVLRGFIPEWFSILFGNTAIFIGLSFKIIGLFKYLQQYNSTILYFILGFNAIHLALLVWFLVIPEGLKYRMISISLYNTVFGALGAWLLLAKAPKNLRSHTIVATSFYGLYALLYTFRAFRSFTWNRGNDWLQSKDPVESLIIGLVIILLGGVAVGEMLLVHGKLELMLIDTAQRLNETNRSLEEEIVHRAAIEQELQNSNRELASTQKEIMKTLAEVVEFRSKETALHVARVSEYSRIIVSALGLEAEYAQLIVDAAPMHDLGKIAIPDDILNKQGTLTETERQLIQSHTIVGYNLLKNSERPLLKMAAIIALEHHEQWDGQGYPMKKKGTEISLPGRVVCLCDVFDALAVDRPYKQAWNTDHILAYIQKQRGLLFDPDLVDIFFNQLDAILQVAKFPLGLNT</sequence>
<dbReference type="InterPro" id="IPR052020">
    <property type="entry name" value="Cyclic_di-GMP/3'3'-cGAMP_PDE"/>
</dbReference>
<organism evidence="4">
    <name type="scientific">Gracilinema caldarium</name>
    <dbReference type="NCBI Taxonomy" id="215591"/>
    <lineage>
        <taxon>Bacteria</taxon>
        <taxon>Pseudomonadati</taxon>
        <taxon>Spirochaetota</taxon>
        <taxon>Spirochaetia</taxon>
        <taxon>Spirochaetales</taxon>
        <taxon>Breznakiellaceae</taxon>
        <taxon>Gracilinema</taxon>
    </lineage>
</organism>
<evidence type="ECO:0000256" key="1">
    <source>
        <dbReference type="SAM" id="Coils"/>
    </source>
</evidence>
<gene>
    <name evidence="4" type="ORF">ENS59_14270</name>
</gene>
<protein>
    <submittedName>
        <fullName evidence="4">HD domain-containing protein</fullName>
    </submittedName>
</protein>
<name>A0A7C3E3N4_9SPIR</name>
<feature type="transmembrane region" description="Helical" evidence="2">
    <location>
        <begin position="6"/>
        <end position="28"/>
    </location>
</feature>
<comment type="caution">
    <text evidence="4">The sequence shown here is derived from an EMBL/GenBank/DDBJ whole genome shotgun (WGS) entry which is preliminary data.</text>
</comment>
<feature type="transmembrane region" description="Helical" evidence="2">
    <location>
        <begin position="193"/>
        <end position="214"/>
    </location>
</feature>
<dbReference type="CDD" id="cd00077">
    <property type="entry name" value="HDc"/>
    <property type="match status" value="1"/>
</dbReference>
<feature type="transmembrane region" description="Helical" evidence="2">
    <location>
        <begin position="40"/>
        <end position="60"/>
    </location>
</feature>
<feature type="transmembrane region" description="Helical" evidence="2">
    <location>
        <begin position="66"/>
        <end position="88"/>
    </location>
</feature>